<dbReference type="SUPFAM" id="SSF48726">
    <property type="entry name" value="Immunoglobulin"/>
    <property type="match status" value="1"/>
</dbReference>
<evidence type="ECO:0008006" key="3">
    <source>
        <dbReference type="Google" id="ProtNLM"/>
    </source>
</evidence>
<accession>A0A8T2K3C6</accession>
<proteinExistence type="predicted"/>
<dbReference type="Proteomes" id="UP000812440">
    <property type="component" value="Chromosome 8_10"/>
</dbReference>
<dbReference type="EMBL" id="JAACNH010000003">
    <property type="protein sequence ID" value="KAG8449867.1"/>
    <property type="molecule type" value="Genomic_DNA"/>
</dbReference>
<dbReference type="InterPro" id="IPR036179">
    <property type="entry name" value="Ig-like_dom_sf"/>
</dbReference>
<dbReference type="AlphaFoldDB" id="A0A8T2K3C6"/>
<evidence type="ECO:0000313" key="1">
    <source>
        <dbReference type="EMBL" id="KAG8449867.1"/>
    </source>
</evidence>
<comment type="caution">
    <text evidence="1">The sequence shown here is derived from an EMBL/GenBank/DDBJ whole genome shotgun (WGS) entry which is preliminary data.</text>
</comment>
<sequence>MSPDAVLGVWYSGEEATVTWTWNGGSLSERHQLGDGNKTLTVPSTDTGTFSVCVTNPVSNRSCSQYTAPPSGVQCDTENVVWVAVSSDLHVCGFTCEHLGIYTLDREPQDAILDFACSDQSMRMYGDYKERLS</sequence>
<reference evidence="1" key="1">
    <citation type="thesis" date="2020" institute="ProQuest LLC" country="789 East Eisenhower Parkway, Ann Arbor, MI, USA">
        <title>Comparative Genomics and Chromosome Evolution.</title>
        <authorList>
            <person name="Mudd A.B."/>
        </authorList>
    </citation>
    <scope>NUCLEOTIDE SEQUENCE</scope>
    <source>
        <strain evidence="1">Female2</strain>
        <tissue evidence="1">Blood</tissue>
    </source>
</reference>
<protein>
    <recommendedName>
        <fullName evidence="3">Ig-like domain-containing protein</fullName>
    </recommendedName>
</protein>
<dbReference type="OrthoDB" id="9908897at2759"/>
<gene>
    <name evidence="1" type="ORF">GDO86_016514</name>
</gene>
<name>A0A8T2K3C6_9PIPI</name>
<evidence type="ECO:0000313" key="2">
    <source>
        <dbReference type="Proteomes" id="UP000812440"/>
    </source>
</evidence>
<organism evidence="1 2">
    <name type="scientific">Hymenochirus boettgeri</name>
    <name type="common">Congo dwarf clawed frog</name>
    <dbReference type="NCBI Taxonomy" id="247094"/>
    <lineage>
        <taxon>Eukaryota</taxon>
        <taxon>Metazoa</taxon>
        <taxon>Chordata</taxon>
        <taxon>Craniata</taxon>
        <taxon>Vertebrata</taxon>
        <taxon>Euteleostomi</taxon>
        <taxon>Amphibia</taxon>
        <taxon>Batrachia</taxon>
        <taxon>Anura</taxon>
        <taxon>Pipoidea</taxon>
        <taxon>Pipidae</taxon>
        <taxon>Pipinae</taxon>
        <taxon>Hymenochirus</taxon>
    </lineage>
</organism>
<keyword evidence="2" id="KW-1185">Reference proteome</keyword>